<dbReference type="AlphaFoldDB" id="A0A0E9UUI3"/>
<feature type="transmembrane region" description="Helical" evidence="1">
    <location>
        <begin position="12"/>
        <end position="30"/>
    </location>
</feature>
<proteinExistence type="predicted"/>
<evidence type="ECO:0000313" key="2">
    <source>
        <dbReference type="EMBL" id="JAH68628.1"/>
    </source>
</evidence>
<protein>
    <submittedName>
        <fullName evidence="2">Uncharacterized protein</fullName>
    </submittedName>
</protein>
<keyword evidence="1" id="KW-1133">Transmembrane helix</keyword>
<sequence length="52" mass="5960">MLPVQRRAIKWRVAYLFAFNGSWSFCFSAFRCAFSVGVHTAALIKCVTFILK</sequence>
<organism evidence="2">
    <name type="scientific">Anguilla anguilla</name>
    <name type="common">European freshwater eel</name>
    <name type="synonym">Muraena anguilla</name>
    <dbReference type="NCBI Taxonomy" id="7936"/>
    <lineage>
        <taxon>Eukaryota</taxon>
        <taxon>Metazoa</taxon>
        <taxon>Chordata</taxon>
        <taxon>Craniata</taxon>
        <taxon>Vertebrata</taxon>
        <taxon>Euteleostomi</taxon>
        <taxon>Actinopterygii</taxon>
        <taxon>Neopterygii</taxon>
        <taxon>Teleostei</taxon>
        <taxon>Anguilliformes</taxon>
        <taxon>Anguillidae</taxon>
        <taxon>Anguilla</taxon>
    </lineage>
</organism>
<accession>A0A0E9UUI3</accession>
<evidence type="ECO:0000256" key="1">
    <source>
        <dbReference type="SAM" id="Phobius"/>
    </source>
</evidence>
<keyword evidence="1" id="KW-0812">Transmembrane</keyword>
<keyword evidence="1" id="KW-0472">Membrane</keyword>
<reference evidence="2" key="1">
    <citation type="submission" date="2014-11" db="EMBL/GenBank/DDBJ databases">
        <authorList>
            <person name="Amaro Gonzalez C."/>
        </authorList>
    </citation>
    <scope>NUCLEOTIDE SEQUENCE</scope>
</reference>
<name>A0A0E9UUI3_ANGAN</name>
<dbReference type="EMBL" id="GBXM01039949">
    <property type="protein sequence ID" value="JAH68628.1"/>
    <property type="molecule type" value="Transcribed_RNA"/>
</dbReference>
<reference evidence="2" key="2">
    <citation type="journal article" date="2015" name="Fish Shellfish Immunol.">
        <title>Early steps in the European eel (Anguilla anguilla)-Vibrio vulnificus interaction in the gills: Role of the RtxA13 toxin.</title>
        <authorList>
            <person name="Callol A."/>
            <person name="Pajuelo D."/>
            <person name="Ebbesson L."/>
            <person name="Teles M."/>
            <person name="MacKenzie S."/>
            <person name="Amaro C."/>
        </authorList>
    </citation>
    <scope>NUCLEOTIDE SEQUENCE</scope>
</reference>